<proteinExistence type="predicted"/>
<dbReference type="STRING" id="758820.SAMN00777080_4414"/>
<gene>
    <name evidence="1" type="ORF">SAMN00777080_4414</name>
</gene>
<accession>A0A1W2HA31</accession>
<keyword evidence="2" id="KW-1185">Reference proteome</keyword>
<evidence type="ECO:0000313" key="2">
    <source>
        <dbReference type="Proteomes" id="UP000192333"/>
    </source>
</evidence>
<organism evidence="1 2">
    <name type="scientific">Aquiflexum balticum DSM 16537</name>
    <dbReference type="NCBI Taxonomy" id="758820"/>
    <lineage>
        <taxon>Bacteria</taxon>
        <taxon>Pseudomonadati</taxon>
        <taxon>Bacteroidota</taxon>
        <taxon>Cytophagia</taxon>
        <taxon>Cytophagales</taxon>
        <taxon>Cyclobacteriaceae</taxon>
        <taxon>Aquiflexum</taxon>
    </lineage>
</organism>
<dbReference type="Proteomes" id="UP000192333">
    <property type="component" value="Chromosome I"/>
</dbReference>
<evidence type="ECO:0000313" key="1">
    <source>
        <dbReference type="EMBL" id="SMD45749.1"/>
    </source>
</evidence>
<reference evidence="2" key="1">
    <citation type="submission" date="2017-04" db="EMBL/GenBank/DDBJ databases">
        <authorList>
            <person name="Varghese N."/>
            <person name="Submissions S."/>
        </authorList>
    </citation>
    <scope>NUCLEOTIDE SEQUENCE [LARGE SCALE GENOMIC DNA]</scope>
    <source>
        <strain evidence="2">DSM 16537</strain>
    </source>
</reference>
<sequence length="115" mass="13689">MKFYNTFSIEFIINDKIYKGIIKGNNLTLPVFCETVDFVQVLFQFDDHILYFPKVDFELISYPEQINWVFIVKYPPFTETRIKNLNVQEPLKIHYLRFSPNEGTGIEIIEPVYAK</sequence>
<dbReference type="EMBL" id="LT838813">
    <property type="protein sequence ID" value="SMD45749.1"/>
    <property type="molecule type" value="Genomic_DNA"/>
</dbReference>
<protein>
    <submittedName>
        <fullName evidence="1">Uncharacterized protein</fullName>
    </submittedName>
</protein>
<dbReference type="AlphaFoldDB" id="A0A1W2HA31"/>
<dbReference type="RefSeq" id="WP_084122728.1">
    <property type="nucleotide sequence ID" value="NZ_LT838813.1"/>
</dbReference>
<name>A0A1W2HA31_9BACT</name>